<reference evidence="2" key="1">
    <citation type="submission" date="2016-10" db="EMBL/GenBank/DDBJ databases">
        <authorList>
            <person name="Benchimol M."/>
            <person name="Almeida L.G."/>
            <person name="Vasconcelos A.T."/>
            <person name="Perreira-Neves A."/>
            <person name="Rosa I.A."/>
            <person name="Tasca T."/>
            <person name="Bogo M.R."/>
            <person name="de Souza W."/>
        </authorList>
    </citation>
    <scope>NUCLEOTIDE SEQUENCE [LARGE SCALE GENOMIC DNA]</scope>
    <source>
        <strain evidence="2">K</strain>
    </source>
</reference>
<protein>
    <recommendedName>
        <fullName evidence="1">Initiator binding domain-containing protein</fullName>
    </recommendedName>
</protein>
<proteinExistence type="predicted"/>
<sequence>MKSLFSQKLYMREIYQKVRQKLCSNFFFQKLSMISHCISQIGLNSAANCICSPVSSSGLDTVKLLPIEERSQYQSLIDNISNDVQKTRRHSGLAEFVKHISLVHKFVLQGNSNDSLRGVVCGVEFGRGFILVNTDRLKKVLYRSKSCMNGCFQRLGYDVMRPSHDLVCLFTRLLPNVNPEFFAIRQWCVRLVSDQCTLCFVSNLPDSIASNFEAHRIPANRSYLEAQKNIIIDQQKQSLNSAKCISNNFNNYAKNFTNSFNNNFNNFTQNSNFNQNFCNNNNLIFHNYLVNYSNNFNNHSHNYNSNNIVVSFTNNVEYSKDADSDSDVQINNAKIVEKQKPKLQQQCESQYEFLCDIRSLLNHQTISLK</sequence>
<name>A0A1J4KKU0_9EUKA</name>
<dbReference type="EMBL" id="MLAK01000575">
    <property type="protein sequence ID" value="OHT11921.1"/>
    <property type="molecule type" value="Genomic_DNA"/>
</dbReference>
<dbReference type="OrthoDB" id="10481364at2759"/>
<evidence type="ECO:0000259" key="1">
    <source>
        <dbReference type="Pfam" id="PF10416"/>
    </source>
</evidence>
<dbReference type="GeneID" id="94834857"/>
<dbReference type="Pfam" id="PF10416">
    <property type="entry name" value="IBD"/>
    <property type="match status" value="1"/>
</dbReference>
<organism evidence="2 3">
    <name type="scientific">Tritrichomonas foetus</name>
    <dbReference type="NCBI Taxonomy" id="1144522"/>
    <lineage>
        <taxon>Eukaryota</taxon>
        <taxon>Metamonada</taxon>
        <taxon>Parabasalia</taxon>
        <taxon>Tritrichomonadida</taxon>
        <taxon>Tritrichomonadidae</taxon>
        <taxon>Tritrichomonas</taxon>
    </lineage>
</organism>
<comment type="caution">
    <text evidence="2">The sequence shown here is derived from an EMBL/GenBank/DDBJ whole genome shotgun (WGS) entry which is preliminary data.</text>
</comment>
<dbReference type="InterPro" id="IPR018845">
    <property type="entry name" value="Initiator-bd"/>
</dbReference>
<feature type="domain" description="Initiator binding" evidence="1">
    <location>
        <begin position="69"/>
        <end position="192"/>
    </location>
</feature>
<dbReference type="Proteomes" id="UP000179807">
    <property type="component" value="Unassembled WGS sequence"/>
</dbReference>
<keyword evidence="3" id="KW-1185">Reference proteome</keyword>
<accession>A0A1J4KKU0</accession>
<dbReference type="VEuPathDB" id="TrichDB:TRFO_18385"/>
<gene>
    <name evidence="2" type="ORF">TRFO_18385</name>
</gene>
<evidence type="ECO:0000313" key="2">
    <source>
        <dbReference type="EMBL" id="OHT11921.1"/>
    </source>
</evidence>
<dbReference type="AlphaFoldDB" id="A0A1J4KKU0"/>
<dbReference type="RefSeq" id="XP_068365057.1">
    <property type="nucleotide sequence ID" value="XM_068500153.1"/>
</dbReference>
<evidence type="ECO:0000313" key="3">
    <source>
        <dbReference type="Proteomes" id="UP000179807"/>
    </source>
</evidence>